<evidence type="ECO:0008006" key="4">
    <source>
        <dbReference type="Google" id="ProtNLM"/>
    </source>
</evidence>
<dbReference type="Proteomes" id="UP000095743">
    <property type="component" value="Chromosome"/>
</dbReference>
<keyword evidence="1" id="KW-1133">Transmembrane helix</keyword>
<dbReference type="AlphaFoldDB" id="A0A1D8GI06"/>
<feature type="transmembrane region" description="Helical" evidence="1">
    <location>
        <begin position="282"/>
        <end position="303"/>
    </location>
</feature>
<keyword evidence="3" id="KW-1185">Reference proteome</keyword>
<feature type="transmembrane region" description="Helical" evidence="1">
    <location>
        <begin position="15"/>
        <end position="40"/>
    </location>
</feature>
<dbReference type="EMBL" id="CP017269">
    <property type="protein sequence ID" value="AOT70528.1"/>
    <property type="molecule type" value="Genomic_DNA"/>
</dbReference>
<protein>
    <recommendedName>
        <fullName evidence="4">DUF2232 domain-containing protein</fullName>
    </recommendedName>
</protein>
<dbReference type="KEGG" id="gfe:Gferi_13670"/>
<evidence type="ECO:0000313" key="2">
    <source>
        <dbReference type="EMBL" id="AOT70528.1"/>
    </source>
</evidence>
<dbReference type="InterPro" id="IPR018710">
    <property type="entry name" value="DUF2232"/>
</dbReference>
<gene>
    <name evidence="2" type="ORF">Gferi_13670</name>
</gene>
<accession>A0A1D8GI06</accession>
<feature type="transmembrane region" description="Helical" evidence="1">
    <location>
        <begin position="247"/>
        <end position="270"/>
    </location>
</feature>
<keyword evidence="1" id="KW-0812">Transmembrane</keyword>
<evidence type="ECO:0000256" key="1">
    <source>
        <dbReference type="SAM" id="Phobius"/>
    </source>
</evidence>
<dbReference type="PANTHER" id="PTHR41324:SF1">
    <property type="entry name" value="DUF2232 DOMAIN-CONTAINING PROTEIN"/>
    <property type="match status" value="1"/>
</dbReference>
<reference evidence="2 3" key="1">
    <citation type="submission" date="2016-09" db="EMBL/GenBank/DDBJ databases">
        <title>Genomic analysis reveals versatility of anaerobic energy metabolism of Geosporobacter ferrireducens IRF9 of phylum Firmicutes.</title>
        <authorList>
            <person name="Kim S.-J."/>
        </authorList>
    </citation>
    <scope>NUCLEOTIDE SEQUENCE [LARGE SCALE GENOMIC DNA]</scope>
    <source>
        <strain evidence="2 3">IRF9</strain>
    </source>
</reference>
<dbReference type="PANTHER" id="PTHR41324">
    <property type="entry name" value="MEMBRANE PROTEIN-RELATED"/>
    <property type="match status" value="1"/>
</dbReference>
<feature type="transmembrane region" description="Helical" evidence="1">
    <location>
        <begin position="221"/>
        <end position="241"/>
    </location>
</feature>
<sequence length="316" mass="35115">MNTQKKTRALIEASLMTAITCIFAVIGTYIPVLTFVLYFIPVPFIILGKRHGMNFVVLSIIASAIIIGSLTEPIYSVFVVLLPGIVAIVMGYMMKKGYSPGMVLAGGTAAALLSTGLSISLATAISGINAFTQMSEIFKEVTEMQINLMQRMGMEAEKMEQITTNLENTAKMAVMVIPAAIMLSAVFLSYVNYLLTVYILNRIGYKAEQLPPLQNLRLPKSILAGSFLIIILTLLTRYLNIIHYDTLVVNIFVILQFIFFIQGIAVILYFMKAYKLTKPMRLLIFLFLLLNQMGAFMVAMIGLTDSFVNLRRLQSE</sequence>
<dbReference type="OrthoDB" id="1950201at2"/>
<dbReference type="RefSeq" id="WP_069977375.1">
    <property type="nucleotide sequence ID" value="NZ_CP017269.1"/>
</dbReference>
<evidence type="ECO:0000313" key="3">
    <source>
        <dbReference type="Proteomes" id="UP000095743"/>
    </source>
</evidence>
<dbReference type="Pfam" id="PF09991">
    <property type="entry name" value="DUF2232"/>
    <property type="match status" value="1"/>
</dbReference>
<feature type="transmembrane region" description="Helical" evidence="1">
    <location>
        <begin position="101"/>
        <end position="125"/>
    </location>
</feature>
<proteinExistence type="predicted"/>
<organism evidence="2 3">
    <name type="scientific">Geosporobacter ferrireducens</name>
    <dbReference type="NCBI Taxonomy" id="1424294"/>
    <lineage>
        <taxon>Bacteria</taxon>
        <taxon>Bacillati</taxon>
        <taxon>Bacillota</taxon>
        <taxon>Clostridia</taxon>
        <taxon>Peptostreptococcales</taxon>
        <taxon>Thermotaleaceae</taxon>
        <taxon>Geosporobacter</taxon>
    </lineage>
</organism>
<feature type="transmembrane region" description="Helical" evidence="1">
    <location>
        <begin position="175"/>
        <end position="200"/>
    </location>
</feature>
<dbReference type="STRING" id="1424294.Gferi_13670"/>
<keyword evidence="1" id="KW-0472">Membrane</keyword>
<name>A0A1D8GI06_9FIRM</name>